<reference evidence="1 2" key="1">
    <citation type="submission" date="2019-07" db="EMBL/GenBank/DDBJ databases">
        <title>Ln-dependent methylotrophs.</title>
        <authorList>
            <person name="Tani A."/>
        </authorList>
    </citation>
    <scope>NUCLEOTIDE SEQUENCE [LARGE SCALE GENOMIC DNA]</scope>
    <source>
        <strain evidence="1 2">SM12</strain>
    </source>
</reference>
<dbReference type="EMBL" id="VJMG01000045">
    <property type="protein sequence ID" value="TRL37344.1"/>
    <property type="molecule type" value="Genomic_DNA"/>
</dbReference>
<comment type="caution">
    <text evidence="1">The sequence shown here is derived from an EMBL/GenBank/DDBJ whole genome shotgun (WGS) entry which is preliminary data.</text>
</comment>
<gene>
    <name evidence="1" type="ORF">FNA46_15655</name>
</gene>
<evidence type="ECO:0000313" key="1">
    <source>
        <dbReference type="EMBL" id="TRL37344.1"/>
    </source>
</evidence>
<proteinExistence type="predicted"/>
<dbReference type="RefSeq" id="WP_143126146.1">
    <property type="nucleotide sequence ID" value="NZ_VJMG01000045.1"/>
</dbReference>
<organism evidence="1 2">
    <name type="scientific">Rhizobium straminoryzae</name>
    <dbReference type="NCBI Taxonomy" id="1387186"/>
    <lineage>
        <taxon>Bacteria</taxon>
        <taxon>Pseudomonadati</taxon>
        <taxon>Pseudomonadota</taxon>
        <taxon>Alphaproteobacteria</taxon>
        <taxon>Hyphomicrobiales</taxon>
        <taxon>Rhizobiaceae</taxon>
        <taxon>Rhizobium/Agrobacterium group</taxon>
        <taxon>Rhizobium</taxon>
    </lineage>
</organism>
<name>A0A549T647_9HYPH</name>
<dbReference type="Proteomes" id="UP000316801">
    <property type="component" value="Unassembled WGS sequence"/>
</dbReference>
<sequence length="79" mass="8190">MSAPAAIGRNHRVLMIAITVALTALVAGANAHLVYVSLASQPDCVPHRRIGERQTGSAFAAAGSSCSPAHLTENPRSDR</sequence>
<evidence type="ECO:0000313" key="2">
    <source>
        <dbReference type="Proteomes" id="UP000316801"/>
    </source>
</evidence>
<keyword evidence="2" id="KW-1185">Reference proteome</keyword>
<accession>A0A549T647</accession>
<protein>
    <submittedName>
        <fullName evidence="1">Uncharacterized protein</fullName>
    </submittedName>
</protein>
<dbReference type="AlphaFoldDB" id="A0A549T647"/>